<evidence type="ECO:0000256" key="5">
    <source>
        <dbReference type="SAM" id="MobiDB-lite"/>
    </source>
</evidence>
<evidence type="ECO:0000256" key="3">
    <source>
        <dbReference type="ARBA" id="ARBA00022448"/>
    </source>
</evidence>
<evidence type="ECO:0000256" key="4">
    <source>
        <dbReference type="ARBA" id="ARBA00022729"/>
    </source>
</evidence>
<dbReference type="EMBL" id="QGTZ01000010">
    <property type="protein sequence ID" value="PWW36628.1"/>
    <property type="molecule type" value="Genomic_DNA"/>
</dbReference>
<reference evidence="7 9" key="1">
    <citation type="submission" date="2018-05" db="EMBL/GenBank/DDBJ databases">
        <title>Freshwater and sediment microbial communities from various areas in North America, analyzing microbe dynamics in response to fracking.</title>
        <authorList>
            <person name="Lamendella R."/>
        </authorList>
    </citation>
    <scope>NUCLEOTIDE SEQUENCE [LARGE SCALE GENOMIC DNA]</scope>
    <source>
        <strain evidence="7 9">DB-3</strain>
        <strain evidence="8 10">NG-13</strain>
    </source>
</reference>
<keyword evidence="3" id="KW-0813">Transport</keyword>
<dbReference type="AlphaFoldDB" id="A0A855XPW9"/>
<feature type="domain" description="Fe/B12 periplasmic-binding" evidence="6">
    <location>
        <begin position="77"/>
        <end position="337"/>
    </location>
</feature>
<protein>
    <submittedName>
        <fullName evidence="7">Iron complex transport system substrate-binding protein</fullName>
    </submittedName>
</protein>
<comment type="caution">
    <text evidence="7">The sequence shown here is derived from an EMBL/GenBank/DDBJ whole genome shotgun (WGS) entry which is preliminary data.</text>
</comment>
<dbReference type="SUPFAM" id="SSF53807">
    <property type="entry name" value="Helical backbone' metal receptor"/>
    <property type="match status" value="1"/>
</dbReference>
<dbReference type="PROSITE" id="PS50983">
    <property type="entry name" value="FE_B12_PBP"/>
    <property type="match status" value="1"/>
</dbReference>
<dbReference type="Proteomes" id="UP000248827">
    <property type="component" value="Unassembled WGS sequence"/>
</dbReference>
<evidence type="ECO:0000313" key="7">
    <source>
        <dbReference type="EMBL" id="PWW36628.1"/>
    </source>
</evidence>
<name>A0A855XPW9_9BACL</name>
<feature type="compositionally biased region" description="Low complexity" evidence="5">
    <location>
        <begin position="37"/>
        <end position="57"/>
    </location>
</feature>
<evidence type="ECO:0000256" key="2">
    <source>
        <dbReference type="ARBA" id="ARBA00008814"/>
    </source>
</evidence>
<dbReference type="PANTHER" id="PTHR30532:SF29">
    <property type="entry name" value="FE(3+) DICITRATE-BINDING PERIPLASMIC PROTEIN"/>
    <property type="match status" value="1"/>
</dbReference>
<dbReference type="GO" id="GO:0030288">
    <property type="term" value="C:outer membrane-bounded periplasmic space"/>
    <property type="evidence" value="ECO:0007669"/>
    <property type="project" value="TreeGrafter"/>
</dbReference>
<dbReference type="Gene3D" id="3.40.50.1980">
    <property type="entry name" value="Nitrogenase molybdenum iron protein domain"/>
    <property type="match status" value="2"/>
</dbReference>
<keyword evidence="4" id="KW-0732">Signal</keyword>
<dbReference type="InterPro" id="IPR002491">
    <property type="entry name" value="ABC_transptr_periplasmic_BD"/>
</dbReference>
<comment type="similarity">
    <text evidence="2">Belongs to the bacterial solute-binding protein 8 family.</text>
</comment>
<organism evidence="7 9">
    <name type="scientific">Paenibacillus pabuli</name>
    <dbReference type="NCBI Taxonomy" id="1472"/>
    <lineage>
        <taxon>Bacteria</taxon>
        <taxon>Bacillati</taxon>
        <taxon>Bacillota</taxon>
        <taxon>Bacilli</taxon>
        <taxon>Bacillales</taxon>
        <taxon>Paenibacillaceae</taxon>
        <taxon>Paenibacillus</taxon>
    </lineage>
</organism>
<dbReference type="Pfam" id="PF01497">
    <property type="entry name" value="Peripla_BP_2"/>
    <property type="match status" value="1"/>
</dbReference>
<dbReference type="InterPro" id="IPR051313">
    <property type="entry name" value="Bact_iron-sidero_bind"/>
</dbReference>
<feature type="region of interest" description="Disordered" evidence="5">
    <location>
        <begin position="37"/>
        <end position="60"/>
    </location>
</feature>
<evidence type="ECO:0000256" key="1">
    <source>
        <dbReference type="ARBA" id="ARBA00004196"/>
    </source>
</evidence>
<evidence type="ECO:0000313" key="9">
    <source>
        <dbReference type="Proteomes" id="UP000247078"/>
    </source>
</evidence>
<accession>A0A855XPW9</accession>
<dbReference type="CDD" id="cd01138">
    <property type="entry name" value="FeuA"/>
    <property type="match status" value="1"/>
</dbReference>
<proteinExistence type="inferred from homology"/>
<dbReference type="GO" id="GO:1901678">
    <property type="term" value="P:iron coordination entity transport"/>
    <property type="evidence" value="ECO:0007669"/>
    <property type="project" value="UniProtKB-ARBA"/>
</dbReference>
<evidence type="ECO:0000313" key="10">
    <source>
        <dbReference type="Proteomes" id="UP000248827"/>
    </source>
</evidence>
<dbReference type="EMBL" id="QLLI01000002">
    <property type="protein sequence ID" value="RAJ00742.1"/>
    <property type="molecule type" value="Genomic_DNA"/>
</dbReference>
<dbReference type="Proteomes" id="UP000247078">
    <property type="component" value="Unassembled WGS sequence"/>
</dbReference>
<dbReference type="PANTHER" id="PTHR30532">
    <property type="entry name" value="IRON III DICITRATE-BINDING PERIPLASMIC PROTEIN"/>
    <property type="match status" value="1"/>
</dbReference>
<dbReference type="PROSITE" id="PS51257">
    <property type="entry name" value="PROKAR_LIPOPROTEIN"/>
    <property type="match status" value="1"/>
</dbReference>
<evidence type="ECO:0000313" key="8">
    <source>
        <dbReference type="EMBL" id="RAJ00742.1"/>
    </source>
</evidence>
<gene>
    <name evidence="8" type="ORF">DET54_102229</name>
    <name evidence="7" type="ORF">DET56_11067</name>
</gene>
<evidence type="ECO:0000259" key="6">
    <source>
        <dbReference type="PROSITE" id="PS50983"/>
    </source>
</evidence>
<comment type="subcellular location">
    <subcellularLocation>
        <location evidence="1">Cell envelope</location>
    </subcellularLocation>
</comment>
<sequence>MKGDSHLFKNNKKMIMLLITVMVMSIWLAACGSKPADNGTAAGENNTATETETQTEAPTERTLTDAMGHEVKIPANPERIIASYLEDNLVTLGVKPVAQWSVANGIQEYLQKDLDGIPTIAFDLPFEAVTSFNPDLIIIGSESVVEGEKYAQYSKIAPTYVLGDEINSDWRKTLLKIGEILNKGDEAQKALDDYEVKATEIKEKINTVTGGTKSAAAIWLVSGKFFIVSDNVSSGEVMYKELGLAEPEVVKEISANATGNWSSISLEKLAEMDVDYLFFVNSDEGTGSEALKDPVWQSIPAVKNGNLFEFTRSRSWLYSGVQANLQIMEDIQKSIVK</sequence>
<keyword evidence="10" id="KW-1185">Reference proteome</keyword>